<keyword evidence="7 13" id="KW-0418">Kinase</keyword>
<dbReference type="InterPro" id="IPR005467">
    <property type="entry name" value="His_kinase_dom"/>
</dbReference>
<evidence type="ECO:0000256" key="2">
    <source>
        <dbReference type="ARBA" id="ARBA00004651"/>
    </source>
</evidence>
<dbReference type="PANTHER" id="PTHR45453">
    <property type="entry name" value="PHOSPHATE REGULON SENSOR PROTEIN PHOR"/>
    <property type="match status" value="1"/>
</dbReference>
<name>A0A9D1VVI7_9FIRM</name>
<comment type="caution">
    <text evidence="13">The sequence shown here is derived from an EMBL/GenBank/DDBJ whole genome shotgun (WGS) entry which is preliminary data.</text>
</comment>
<evidence type="ECO:0000259" key="12">
    <source>
        <dbReference type="PROSITE" id="PS50109"/>
    </source>
</evidence>
<dbReference type="Pfam" id="PF02518">
    <property type="entry name" value="HATPase_c"/>
    <property type="match status" value="1"/>
</dbReference>
<keyword evidence="10 11" id="KW-0472">Membrane</keyword>
<proteinExistence type="predicted"/>
<dbReference type="GO" id="GO:0016036">
    <property type="term" value="P:cellular response to phosphate starvation"/>
    <property type="evidence" value="ECO:0007669"/>
    <property type="project" value="TreeGrafter"/>
</dbReference>
<evidence type="ECO:0000256" key="5">
    <source>
        <dbReference type="ARBA" id="ARBA00022679"/>
    </source>
</evidence>
<dbReference type="SUPFAM" id="SSF55874">
    <property type="entry name" value="ATPase domain of HSP90 chaperone/DNA topoisomerase II/histidine kinase"/>
    <property type="match status" value="1"/>
</dbReference>
<evidence type="ECO:0000256" key="7">
    <source>
        <dbReference type="ARBA" id="ARBA00022777"/>
    </source>
</evidence>
<sequence length="332" mass="37721">MRRFFRYFYDYRGVCIWMCLSGAVFAVVFAMYGITLEAVWYPLLISALLGAIMLAAGYARSRKRRRSMEQVLSSETLFSDVTDILPGAGSLAEEDYQALIGKMENAYRAKKGEWDAARRDMADYYATWVHQIKAPIAVMKIILQQEDTPENRELSAELFRVEQYVEMALCYVRLGEGASDLVIQEYDLDPVIRKAVRKYAGQFIRRRIRLVYEGTDVRVLTDEKWLSFIIEQLLSNAVKYTAEGSVTISVDKGKKLSVTDTGIGISPEDMPRIFEKGYTGYNGRLDKKSTGLGLYLCRKAADRLGHVLTAESEPGKGSRFTIDLESYPFRAE</sequence>
<evidence type="ECO:0000256" key="1">
    <source>
        <dbReference type="ARBA" id="ARBA00000085"/>
    </source>
</evidence>
<evidence type="ECO:0000256" key="8">
    <source>
        <dbReference type="ARBA" id="ARBA00022989"/>
    </source>
</evidence>
<evidence type="ECO:0000313" key="14">
    <source>
        <dbReference type="Proteomes" id="UP000824243"/>
    </source>
</evidence>
<dbReference type="SMART" id="SM00387">
    <property type="entry name" value="HATPase_c"/>
    <property type="match status" value="1"/>
</dbReference>
<dbReference type="InterPro" id="IPR050351">
    <property type="entry name" value="BphY/WalK/GraS-like"/>
</dbReference>
<evidence type="ECO:0000256" key="9">
    <source>
        <dbReference type="ARBA" id="ARBA00023012"/>
    </source>
</evidence>
<dbReference type="PANTHER" id="PTHR45453:SF2">
    <property type="entry name" value="HISTIDINE KINASE"/>
    <property type="match status" value="1"/>
</dbReference>
<keyword evidence="6 11" id="KW-0812">Transmembrane</keyword>
<keyword evidence="5" id="KW-0808">Transferase</keyword>
<comment type="catalytic activity">
    <reaction evidence="1">
        <text>ATP + protein L-histidine = ADP + protein N-phospho-L-histidine.</text>
        <dbReference type="EC" id="2.7.13.3"/>
    </reaction>
</comment>
<dbReference type="GO" id="GO:0000155">
    <property type="term" value="F:phosphorelay sensor kinase activity"/>
    <property type="evidence" value="ECO:0007669"/>
    <property type="project" value="TreeGrafter"/>
</dbReference>
<dbReference type="GO" id="GO:0004721">
    <property type="term" value="F:phosphoprotein phosphatase activity"/>
    <property type="evidence" value="ECO:0007669"/>
    <property type="project" value="TreeGrafter"/>
</dbReference>
<dbReference type="InterPro" id="IPR036890">
    <property type="entry name" value="HATPase_C_sf"/>
</dbReference>
<keyword evidence="8 11" id="KW-1133">Transmembrane helix</keyword>
<dbReference type="Gene3D" id="3.30.565.10">
    <property type="entry name" value="Histidine kinase-like ATPase, C-terminal domain"/>
    <property type="match status" value="1"/>
</dbReference>
<feature type="transmembrane region" description="Helical" evidence="11">
    <location>
        <begin position="12"/>
        <end position="34"/>
    </location>
</feature>
<dbReference type="EMBL" id="DXFA01000031">
    <property type="protein sequence ID" value="HIX47744.1"/>
    <property type="molecule type" value="Genomic_DNA"/>
</dbReference>
<evidence type="ECO:0000256" key="10">
    <source>
        <dbReference type="ARBA" id="ARBA00023136"/>
    </source>
</evidence>
<gene>
    <name evidence="13" type="ORF">H9981_01800</name>
</gene>
<evidence type="ECO:0000256" key="3">
    <source>
        <dbReference type="ARBA" id="ARBA00012438"/>
    </source>
</evidence>
<evidence type="ECO:0000256" key="6">
    <source>
        <dbReference type="ARBA" id="ARBA00022692"/>
    </source>
</evidence>
<protein>
    <recommendedName>
        <fullName evidence="3">histidine kinase</fullName>
        <ecNumber evidence="3">2.7.13.3</ecNumber>
    </recommendedName>
</protein>
<reference evidence="13" key="1">
    <citation type="journal article" date="2021" name="PeerJ">
        <title>Extensive microbial diversity within the chicken gut microbiome revealed by metagenomics and culture.</title>
        <authorList>
            <person name="Gilroy R."/>
            <person name="Ravi A."/>
            <person name="Getino M."/>
            <person name="Pursley I."/>
            <person name="Horton D.L."/>
            <person name="Alikhan N.F."/>
            <person name="Baker D."/>
            <person name="Gharbi K."/>
            <person name="Hall N."/>
            <person name="Watson M."/>
            <person name="Adriaenssens E.M."/>
            <person name="Foster-Nyarko E."/>
            <person name="Jarju S."/>
            <person name="Secka A."/>
            <person name="Antonio M."/>
            <person name="Oren A."/>
            <person name="Chaudhuri R.R."/>
            <person name="La Ragione R."/>
            <person name="Hildebrand F."/>
            <person name="Pallen M.J."/>
        </authorList>
    </citation>
    <scope>NUCLEOTIDE SEQUENCE</scope>
    <source>
        <strain evidence="13">ChiSjej5B23-15282</strain>
    </source>
</reference>
<evidence type="ECO:0000256" key="11">
    <source>
        <dbReference type="SAM" id="Phobius"/>
    </source>
</evidence>
<feature type="domain" description="Histidine kinase" evidence="12">
    <location>
        <begin position="127"/>
        <end position="328"/>
    </location>
</feature>
<dbReference type="EC" id="2.7.13.3" evidence="3"/>
<accession>A0A9D1VVI7</accession>
<dbReference type="GO" id="GO:0005886">
    <property type="term" value="C:plasma membrane"/>
    <property type="evidence" value="ECO:0007669"/>
    <property type="project" value="UniProtKB-SubCell"/>
</dbReference>
<dbReference type="AlphaFoldDB" id="A0A9D1VVI7"/>
<dbReference type="Proteomes" id="UP000824243">
    <property type="component" value="Unassembled WGS sequence"/>
</dbReference>
<reference evidence="13" key="2">
    <citation type="submission" date="2021-04" db="EMBL/GenBank/DDBJ databases">
        <authorList>
            <person name="Gilroy R."/>
        </authorList>
    </citation>
    <scope>NUCLEOTIDE SEQUENCE</scope>
    <source>
        <strain evidence="13">ChiSjej5B23-15282</strain>
    </source>
</reference>
<comment type="subcellular location">
    <subcellularLocation>
        <location evidence="2">Cell membrane</location>
        <topology evidence="2">Multi-pass membrane protein</topology>
    </subcellularLocation>
</comment>
<dbReference type="InterPro" id="IPR004358">
    <property type="entry name" value="Sig_transdc_His_kin-like_C"/>
</dbReference>
<dbReference type="InterPro" id="IPR003594">
    <property type="entry name" value="HATPase_dom"/>
</dbReference>
<keyword evidence="4" id="KW-1003">Cell membrane</keyword>
<dbReference type="PROSITE" id="PS50109">
    <property type="entry name" value="HIS_KIN"/>
    <property type="match status" value="1"/>
</dbReference>
<organism evidence="13 14">
    <name type="scientific">Candidatus Mediterraneibacter caccavium</name>
    <dbReference type="NCBI Taxonomy" id="2838661"/>
    <lineage>
        <taxon>Bacteria</taxon>
        <taxon>Bacillati</taxon>
        <taxon>Bacillota</taxon>
        <taxon>Clostridia</taxon>
        <taxon>Lachnospirales</taxon>
        <taxon>Lachnospiraceae</taxon>
        <taxon>Mediterraneibacter</taxon>
    </lineage>
</organism>
<evidence type="ECO:0000313" key="13">
    <source>
        <dbReference type="EMBL" id="HIX47744.1"/>
    </source>
</evidence>
<dbReference type="PRINTS" id="PR00344">
    <property type="entry name" value="BCTRLSENSOR"/>
</dbReference>
<keyword evidence="9" id="KW-0902">Two-component regulatory system</keyword>
<evidence type="ECO:0000256" key="4">
    <source>
        <dbReference type="ARBA" id="ARBA00022475"/>
    </source>
</evidence>
<feature type="transmembrane region" description="Helical" evidence="11">
    <location>
        <begin position="40"/>
        <end position="59"/>
    </location>
</feature>